<feature type="compositionally biased region" description="Polar residues" evidence="1">
    <location>
        <begin position="441"/>
        <end position="452"/>
    </location>
</feature>
<feature type="region of interest" description="Disordered" evidence="1">
    <location>
        <begin position="36"/>
        <end position="121"/>
    </location>
</feature>
<evidence type="ECO:0000313" key="3">
    <source>
        <dbReference type="Proteomes" id="UP000230002"/>
    </source>
</evidence>
<accession>A0A2G8SAR4</accession>
<proteinExistence type="predicted"/>
<reference evidence="2 3" key="1">
    <citation type="journal article" date="2015" name="Sci. Rep.">
        <title>Chromosome-level genome map provides insights into diverse defense mechanisms in the medicinal fungus Ganoderma sinense.</title>
        <authorList>
            <person name="Zhu Y."/>
            <person name="Xu J."/>
            <person name="Sun C."/>
            <person name="Zhou S."/>
            <person name="Xu H."/>
            <person name="Nelson D.R."/>
            <person name="Qian J."/>
            <person name="Song J."/>
            <person name="Luo H."/>
            <person name="Xiang L."/>
            <person name="Li Y."/>
            <person name="Xu Z."/>
            <person name="Ji A."/>
            <person name="Wang L."/>
            <person name="Lu S."/>
            <person name="Hayward A."/>
            <person name="Sun W."/>
            <person name="Li X."/>
            <person name="Schwartz D.C."/>
            <person name="Wang Y."/>
            <person name="Chen S."/>
        </authorList>
    </citation>
    <scope>NUCLEOTIDE SEQUENCE [LARGE SCALE GENOMIC DNA]</scope>
    <source>
        <strain evidence="2 3">ZZ0214-1</strain>
    </source>
</reference>
<evidence type="ECO:0000256" key="1">
    <source>
        <dbReference type="SAM" id="MobiDB-lite"/>
    </source>
</evidence>
<gene>
    <name evidence="2" type="ORF">GSI_07024</name>
</gene>
<feature type="compositionally biased region" description="Pro residues" evidence="1">
    <location>
        <begin position="287"/>
        <end position="298"/>
    </location>
</feature>
<feature type="region of interest" description="Disordered" evidence="1">
    <location>
        <begin position="376"/>
        <end position="485"/>
    </location>
</feature>
<feature type="compositionally biased region" description="Low complexity" evidence="1">
    <location>
        <begin position="406"/>
        <end position="420"/>
    </location>
</feature>
<sequence>MAGPASPTMDEAIRVVVTPSQASYFAGEPFSVTITFTNTRSPETPAPLPRSSSQFHRRGAHSISSVPLARPPTSPGTPRTAVPVFLPPRTNGQSRTSSSRKGLIGHSLLAKSKSPDEPPSADVLRKRFLASRSLSISISPNDLPVSNEAKEPSSPLNRPVANGTSNSPIAGPSSPRVVAPLARTPMLPPNHPHARKQSLLDGQLQLQDLRPPPTMSPFAPSPNPSTSTFSLSLDPIAEAGSVSPNAPTTPYIPSPVLNPDLPNVRKQIPSGPSASAMANGNGHPPHLDGPPRGPPRRPPQLGLGHGPPPAASPTAYLKPPRTAFSSSFPIANTELILYAYAQLLGTLTITPLPDTPSSPDQSRNLNRLRTRLLKRKAVGGGSMDISSSLSAQPGSPTSPTRRASHGRSSSLSAGLLSMLAPSPPGPQSSSQPFVPGHRARTSSVFSLFSNGQSPPPSGRSAVGLGFSTSTSEDDEVDPDQPLPTLEVQPSMLAVDLSLGPGESRTYTYTLNLPENLPPTFRGRALKFSYQFVLGVCRAGGGTLGASLSSNSRVMKVPIRVYNNVAVGRPLVPYDLLWPVVSQRAPISSGKVTEGSKEQKKRTGLRATPASCAKPGTYEDLQGYARNLLASFPDPKATGVRIKLPIEAMQHGNGDVERELEDDIDSPAGCRQAVEVLTRNPKKASYDVNKDGVKVAVLTFPKSAYRLGETILGVVELNERHHRARVLKLSAMLEAHESLPSSIGSPTLSRQMRRVHAEHHSCFMSATLRMTFSLDIPPDASPAFEAAYEEPHLDVDPVNVRKPKPKSGGLEWKVRLCLLVAIASPGAIEGPDGARTRHLVRDGRRGQWGSSWKAAQTIAPLERPAVPKSDGEPAPVSASTPMSWMSYLASSLLGPSNAGYHDGDEDLEDADGEHGDDVGPEEAWRDVKVEMVECEVPVKVWPGNTAFKATEVVFDV</sequence>
<dbReference type="OrthoDB" id="1918at2759"/>
<feature type="region of interest" description="Disordered" evidence="1">
    <location>
        <begin position="138"/>
        <end position="318"/>
    </location>
</feature>
<evidence type="ECO:0000313" key="2">
    <source>
        <dbReference type="EMBL" id="PIL30856.1"/>
    </source>
</evidence>
<feature type="compositionally biased region" description="Polar residues" evidence="1">
    <location>
        <begin position="90"/>
        <end position="100"/>
    </location>
</feature>
<dbReference type="EMBL" id="AYKW01000013">
    <property type="protein sequence ID" value="PIL30856.1"/>
    <property type="molecule type" value="Genomic_DNA"/>
</dbReference>
<feature type="compositionally biased region" description="Low complexity" evidence="1">
    <location>
        <begin position="197"/>
        <end position="209"/>
    </location>
</feature>
<dbReference type="Pfam" id="PF08737">
    <property type="entry name" value="Rgp1"/>
    <property type="match status" value="1"/>
</dbReference>
<feature type="compositionally biased region" description="Pro residues" evidence="1">
    <location>
        <begin position="210"/>
        <end position="223"/>
    </location>
</feature>
<feature type="compositionally biased region" description="Polar residues" evidence="1">
    <location>
        <begin position="384"/>
        <end position="400"/>
    </location>
</feature>
<comment type="caution">
    <text evidence="2">The sequence shown here is derived from an EMBL/GenBank/DDBJ whole genome shotgun (WGS) entry which is preliminary data.</text>
</comment>
<organism evidence="2 3">
    <name type="scientific">Ganoderma sinense ZZ0214-1</name>
    <dbReference type="NCBI Taxonomy" id="1077348"/>
    <lineage>
        <taxon>Eukaryota</taxon>
        <taxon>Fungi</taxon>
        <taxon>Dikarya</taxon>
        <taxon>Basidiomycota</taxon>
        <taxon>Agaricomycotina</taxon>
        <taxon>Agaricomycetes</taxon>
        <taxon>Polyporales</taxon>
        <taxon>Polyporaceae</taxon>
        <taxon>Ganoderma</taxon>
    </lineage>
</organism>
<dbReference type="Proteomes" id="UP000230002">
    <property type="component" value="Unassembled WGS sequence"/>
</dbReference>
<name>A0A2G8SAR4_9APHY</name>
<protein>
    <recommendedName>
        <fullName evidence="4">Rgp1-domain-containing protein</fullName>
    </recommendedName>
</protein>
<feature type="region of interest" description="Disordered" evidence="1">
    <location>
        <begin position="897"/>
        <end position="918"/>
    </location>
</feature>
<feature type="region of interest" description="Disordered" evidence="1">
    <location>
        <begin position="587"/>
        <end position="610"/>
    </location>
</feature>
<dbReference type="PANTHER" id="PTHR12507">
    <property type="entry name" value="REDUCED GROWTH PHENOTYPE 1 RGP1, YEAST -RELATED"/>
    <property type="match status" value="1"/>
</dbReference>
<dbReference type="InterPro" id="IPR014848">
    <property type="entry name" value="Rgp1"/>
</dbReference>
<dbReference type="STRING" id="1077348.A0A2G8SAR4"/>
<dbReference type="AlphaFoldDB" id="A0A2G8SAR4"/>
<evidence type="ECO:0008006" key="4">
    <source>
        <dbReference type="Google" id="ProtNLM"/>
    </source>
</evidence>
<keyword evidence="3" id="KW-1185">Reference proteome</keyword>